<protein>
    <submittedName>
        <fullName evidence="2">Uncharacterized protein</fullName>
    </submittedName>
</protein>
<accession>A0A845V4I1</accession>
<reference evidence="2 3" key="1">
    <citation type="submission" date="2020-02" db="EMBL/GenBank/DDBJ databases">
        <authorList>
            <person name="Zhang X.-Y."/>
        </authorList>
    </citation>
    <scope>NUCLEOTIDE SEQUENCE [LARGE SCALE GENOMIC DNA]</scope>
    <source>
        <strain evidence="2 3">C33</strain>
    </source>
</reference>
<evidence type="ECO:0000256" key="1">
    <source>
        <dbReference type="SAM" id="Coils"/>
    </source>
</evidence>
<keyword evidence="1" id="KW-0175">Coiled coil</keyword>
<dbReference type="Proteomes" id="UP000484885">
    <property type="component" value="Unassembled WGS sequence"/>
</dbReference>
<dbReference type="EMBL" id="JAAGSC010000037">
    <property type="protein sequence ID" value="NDY95141.1"/>
    <property type="molecule type" value="Genomic_DNA"/>
</dbReference>
<organism evidence="2 3">
    <name type="scientific">Wenzhouxiangella limi</name>
    <dbReference type="NCBI Taxonomy" id="2707351"/>
    <lineage>
        <taxon>Bacteria</taxon>
        <taxon>Pseudomonadati</taxon>
        <taxon>Pseudomonadota</taxon>
        <taxon>Gammaproteobacteria</taxon>
        <taxon>Chromatiales</taxon>
        <taxon>Wenzhouxiangellaceae</taxon>
        <taxon>Wenzhouxiangella</taxon>
    </lineage>
</organism>
<sequence length="93" mass="11282">MSQSVIEKFRKFLSREERERILKREKLHKILKKMRKKQKELEEELAECHDVETASKLRKKIRILQEQRRKGTEMLAELRRLARQAEGGSHQSR</sequence>
<gene>
    <name evidence="2" type="ORF">G3I74_05305</name>
</gene>
<evidence type="ECO:0000313" key="3">
    <source>
        <dbReference type="Proteomes" id="UP000484885"/>
    </source>
</evidence>
<evidence type="ECO:0000313" key="2">
    <source>
        <dbReference type="EMBL" id="NDY95141.1"/>
    </source>
</evidence>
<dbReference type="AlphaFoldDB" id="A0A845V4I1"/>
<comment type="caution">
    <text evidence="2">The sequence shown here is derived from an EMBL/GenBank/DDBJ whole genome shotgun (WGS) entry which is preliminary data.</text>
</comment>
<feature type="coiled-coil region" evidence="1">
    <location>
        <begin position="24"/>
        <end position="84"/>
    </location>
</feature>
<dbReference type="RefSeq" id="WP_164210542.1">
    <property type="nucleotide sequence ID" value="NZ_JAAGSC010000037.1"/>
</dbReference>
<name>A0A845V4I1_9GAMM</name>
<keyword evidence="3" id="KW-1185">Reference proteome</keyword>
<proteinExistence type="predicted"/>